<reference evidence="2" key="1">
    <citation type="submission" date="2016-11" db="EMBL/GenBank/DDBJ databases">
        <authorList>
            <person name="Varghese N."/>
            <person name="Submissions S."/>
        </authorList>
    </citation>
    <scope>NUCLEOTIDE SEQUENCE [LARGE SCALE GENOMIC DNA]</scope>
    <source>
        <strain evidence="2">DSM 11792</strain>
    </source>
</reference>
<sequence>MTREVLVDELLKLPPCELKQVLDVLVEKLVVRQDLELAREIIEQYRPALEELASR</sequence>
<dbReference type="EMBL" id="FQUW01000009">
    <property type="protein sequence ID" value="SHE83866.1"/>
    <property type="molecule type" value="Genomic_DNA"/>
</dbReference>
<dbReference type="AlphaFoldDB" id="A0A1M4WRK9"/>
<organism evidence="1 2">
    <name type="scientific">Desulfofundulus australicus DSM 11792</name>
    <dbReference type="NCBI Taxonomy" id="1121425"/>
    <lineage>
        <taxon>Bacteria</taxon>
        <taxon>Bacillati</taxon>
        <taxon>Bacillota</taxon>
        <taxon>Clostridia</taxon>
        <taxon>Eubacteriales</taxon>
        <taxon>Peptococcaceae</taxon>
        <taxon>Desulfofundulus</taxon>
    </lineage>
</organism>
<accession>A0A1M4WRK9</accession>
<evidence type="ECO:0000313" key="2">
    <source>
        <dbReference type="Proteomes" id="UP000184196"/>
    </source>
</evidence>
<dbReference type="RefSeq" id="WP_165611007.1">
    <property type="nucleotide sequence ID" value="NZ_FQUW01000009.1"/>
</dbReference>
<protein>
    <submittedName>
        <fullName evidence="1">Uncharacterized protein</fullName>
    </submittedName>
</protein>
<proteinExistence type="predicted"/>
<name>A0A1M4WRK9_9FIRM</name>
<evidence type="ECO:0000313" key="1">
    <source>
        <dbReference type="EMBL" id="SHE83866.1"/>
    </source>
</evidence>
<dbReference type="Proteomes" id="UP000184196">
    <property type="component" value="Unassembled WGS sequence"/>
</dbReference>
<gene>
    <name evidence="1" type="ORF">SAMN02745218_00906</name>
</gene>
<keyword evidence="2" id="KW-1185">Reference proteome</keyword>